<dbReference type="PROSITE" id="PS51819">
    <property type="entry name" value="VOC"/>
    <property type="match status" value="1"/>
</dbReference>
<dbReference type="NCBIfam" id="NF008551">
    <property type="entry name" value="PRK11478.1"/>
    <property type="match status" value="1"/>
</dbReference>
<dbReference type="PANTHER" id="PTHR36113">
    <property type="entry name" value="LYASE, PUTATIVE-RELATED-RELATED"/>
    <property type="match status" value="1"/>
</dbReference>
<dbReference type="SUPFAM" id="SSF54593">
    <property type="entry name" value="Glyoxalase/Bleomycin resistance protein/Dihydroxybiphenyl dioxygenase"/>
    <property type="match status" value="1"/>
</dbReference>
<dbReference type="InterPro" id="IPR029068">
    <property type="entry name" value="Glyas_Bleomycin-R_OHBP_Dase"/>
</dbReference>
<proteinExistence type="predicted"/>
<feature type="domain" description="VOC" evidence="2">
    <location>
        <begin position="7"/>
        <end position="130"/>
    </location>
</feature>
<dbReference type="InterPro" id="IPR037478">
    <property type="entry name" value="YwkD-like_dom"/>
</dbReference>
<dbReference type="EMBL" id="JACNYK010000002">
    <property type="protein sequence ID" value="MBD1425396.1"/>
    <property type="molecule type" value="Genomic_DNA"/>
</dbReference>
<protein>
    <submittedName>
        <fullName evidence="3">VOC family protein</fullName>
    </submittedName>
</protein>
<dbReference type="Gene3D" id="3.10.180.10">
    <property type="entry name" value="2,3-Dihydroxybiphenyl 1,2-Dioxygenase, domain 1"/>
    <property type="match status" value="1"/>
</dbReference>
<evidence type="ECO:0000313" key="3">
    <source>
        <dbReference type="EMBL" id="MBD1425396.1"/>
    </source>
</evidence>
<keyword evidence="4" id="KW-1185">Reference proteome</keyword>
<gene>
    <name evidence="3" type="ORF">H8B17_07380</name>
</gene>
<dbReference type="RefSeq" id="WP_190308563.1">
    <property type="nucleotide sequence ID" value="NZ_JACNYK010000002.1"/>
</dbReference>
<dbReference type="InterPro" id="IPR004360">
    <property type="entry name" value="Glyas_Fos-R_dOase_dom"/>
</dbReference>
<evidence type="ECO:0000256" key="1">
    <source>
        <dbReference type="ARBA" id="ARBA00022723"/>
    </source>
</evidence>
<dbReference type="InterPro" id="IPR051332">
    <property type="entry name" value="Fosfomycin_Res_Enzymes"/>
</dbReference>
<dbReference type="Proteomes" id="UP000606494">
    <property type="component" value="Unassembled WGS sequence"/>
</dbReference>
<accession>A0ABR7Y285</accession>
<organism evidence="3 4">
    <name type="scientific">Sphingobacterium arenae</name>
    <dbReference type="NCBI Taxonomy" id="1280598"/>
    <lineage>
        <taxon>Bacteria</taxon>
        <taxon>Pseudomonadati</taxon>
        <taxon>Bacteroidota</taxon>
        <taxon>Sphingobacteriia</taxon>
        <taxon>Sphingobacteriales</taxon>
        <taxon>Sphingobacteriaceae</taxon>
        <taxon>Sphingobacterium</taxon>
    </lineage>
</organism>
<evidence type="ECO:0000259" key="2">
    <source>
        <dbReference type="PROSITE" id="PS51819"/>
    </source>
</evidence>
<name>A0ABR7Y285_9SPHI</name>
<keyword evidence="1" id="KW-0479">Metal-binding</keyword>
<dbReference type="PANTHER" id="PTHR36113:SF6">
    <property type="entry name" value="FOSFOMYCIN RESISTANCE PROTEIN FOSX"/>
    <property type="match status" value="1"/>
</dbReference>
<comment type="caution">
    <text evidence="3">The sequence shown here is derived from an EMBL/GenBank/DDBJ whole genome shotgun (WGS) entry which is preliminary data.</text>
</comment>
<dbReference type="Pfam" id="PF00903">
    <property type="entry name" value="Glyoxalase"/>
    <property type="match status" value="1"/>
</dbReference>
<dbReference type="InterPro" id="IPR037523">
    <property type="entry name" value="VOC_core"/>
</dbReference>
<reference evidence="3 4" key="1">
    <citation type="submission" date="2020-08" db="EMBL/GenBank/DDBJ databases">
        <title>Sphingobacterium sp. DN00404 isolated from aquaculture water.</title>
        <authorList>
            <person name="Zhang M."/>
        </authorList>
    </citation>
    <scope>NUCLEOTIDE SEQUENCE [LARGE SCALE GENOMIC DNA]</scope>
    <source>
        <strain evidence="3 4">KCTC 32294</strain>
    </source>
</reference>
<sequence>MAVKLNKVHHIAIICSDYVRSLSFYCDILGLELQREIYRVERDSHKAELTLNNQYIIELFSFRSPPERLSYPEATGLRHLAFEVLDMDGTIRALEENEITYEPIRMDENTGKKFIFIADPDGLPIEFYEK</sequence>
<evidence type="ECO:0000313" key="4">
    <source>
        <dbReference type="Proteomes" id="UP000606494"/>
    </source>
</evidence>
<dbReference type="CDD" id="cd08352">
    <property type="entry name" value="VOC_Bs_YwkD_like"/>
    <property type="match status" value="1"/>
</dbReference>